<dbReference type="EMBL" id="VSSQ01007847">
    <property type="protein sequence ID" value="MPM37161.1"/>
    <property type="molecule type" value="Genomic_DNA"/>
</dbReference>
<evidence type="ECO:0000313" key="1">
    <source>
        <dbReference type="EMBL" id="MPM37161.1"/>
    </source>
</evidence>
<dbReference type="AlphaFoldDB" id="A0A644ZB98"/>
<protein>
    <submittedName>
        <fullName evidence="1">Uncharacterized protein</fullName>
    </submittedName>
</protein>
<accession>A0A644ZB98</accession>
<proteinExistence type="predicted"/>
<gene>
    <name evidence="1" type="ORF">SDC9_83767</name>
</gene>
<reference evidence="1" key="1">
    <citation type="submission" date="2019-08" db="EMBL/GenBank/DDBJ databases">
        <authorList>
            <person name="Kucharzyk K."/>
            <person name="Murdoch R.W."/>
            <person name="Higgins S."/>
            <person name="Loffler F."/>
        </authorList>
    </citation>
    <scope>NUCLEOTIDE SEQUENCE</scope>
</reference>
<name>A0A644ZB98_9ZZZZ</name>
<sequence length="220" mass="21923">MDIGIHAGADIDGVRQHVRLGAVGVHVKLLHVAPAGEGGACVQIQNLRHGPGEHRHGGACGPLVHGQGEDGALSHGDGGFGSDGDDFLEVARGGEGGSGLALHPDGSEAVAVFGGVFHVGGGADQGLVNFGAPLRPDGDDVVGQIVHHQRGGGDAAENHAVVALFALARAADHDFAQYGDVFQRHVAKPQSACDIQVSGNGGVFQGHAGGGDGDVSVHAA</sequence>
<comment type="caution">
    <text evidence="1">The sequence shown here is derived from an EMBL/GenBank/DDBJ whole genome shotgun (WGS) entry which is preliminary data.</text>
</comment>
<organism evidence="1">
    <name type="scientific">bioreactor metagenome</name>
    <dbReference type="NCBI Taxonomy" id="1076179"/>
    <lineage>
        <taxon>unclassified sequences</taxon>
        <taxon>metagenomes</taxon>
        <taxon>ecological metagenomes</taxon>
    </lineage>
</organism>